<dbReference type="RefSeq" id="WP_216960928.1">
    <property type="nucleotide sequence ID" value="NZ_JAHOPB010000001.1"/>
</dbReference>
<feature type="transmembrane region" description="Helical" evidence="1">
    <location>
        <begin position="242"/>
        <end position="260"/>
    </location>
</feature>
<keyword evidence="3" id="KW-1185">Reference proteome</keyword>
<keyword evidence="1" id="KW-0472">Membrane</keyword>
<keyword evidence="1" id="KW-0812">Transmembrane</keyword>
<evidence type="ECO:0000256" key="1">
    <source>
        <dbReference type="SAM" id="Phobius"/>
    </source>
</evidence>
<evidence type="ECO:0008006" key="4">
    <source>
        <dbReference type="Google" id="ProtNLM"/>
    </source>
</evidence>
<accession>A0ABS6INN2</accession>
<evidence type="ECO:0000313" key="2">
    <source>
        <dbReference type="EMBL" id="MBU8874785.1"/>
    </source>
</evidence>
<dbReference type="EMBL" id="JAHOPB010000001">
    <property type="protein sequence ID" value="MBU8874785.1"/>
    <property type="molecule type" value="Genomic_DNA"/>
</dbReference>
<reference evidence="2 3" key="1">
    <citation type="submission" date="2021-06" db="EMBL/GenBank/DDBJ databases">
        <authorList>
            <person name="Lee D.H."/>
        </authorList>
    </citation>
    <scope>NUCLEOTIDE SEQUENCE [LARGE SCALE GENOMIC DNA]</scope>
    <source>
        <strain evidence="2 3">MMS21-HV4-11</strain>
    </source>
</reference>
<keyword evidence="1" id="KW-1133">Transmembrane helix</keyword>
<feature type="transmembrane region" description="Helical" evidence="1">
    <location>
        <begin position="304"/>
        <end position="328"/>
    </location>
</feature>
<protein>
    <recommendedName>
        <fullName evidence="4">Glycosyltransferase RgtA/B/C/D-like domain-containing protein</fullName>
    </recommendedName>
</protein>
<feature type="transmembrane region" description="Helical" evidence="1">
    <location>
        <begin position="377"/>
        <end position="403"/>
    </location>
</feature>
<comment type="caution">
    <text evidence="2">The sequence shown here is derived from an EMBL/GenBank/DDBJ whole genome shotgun (WGS) entry which is preliminary data.</text>
</comment>
<gene>
    <name evidence="2" type="ORF">KQ910_13500</name>
</gene>
<proteinExistence type="predicted"/>
<dbReference type="Proteomes" id="UP000727907">
    <property type="component" value="Unassembled WGS sequence"/>
</dbReference>
<feature type="transmembrane region" description="Helical" evidence="1">
    <location>
        <begin position="48"/>
        <end position="68"/>
    </location>
</feature>
<sequence length="524" mass="56066">MIRGVCSPSFGARLIAVTSGLSVSPDLSEAGASTAAQPRSAWSLSWPLVLGLLLFICLANGSGLPLLADPDSHWHIAVGNWMLAHGTVPTVDPFSFTFAGQPWIAKEWLSQLLMAVAFKLGGWGGVTVLAATALAASFALMLRLLLRDLRPLPAALFALAAIAMTLPHFLARPHVLAFPFMLIWMAGLVRAVEERRAPEPLLLIAMLLWANLHGGFTLGLLLGGAFAVEALLGARDLTERKALSVGWAKFGAAAFLVACITPYGPEPILVTLRIFGIGDALAFISEWKSPDFQKQPLAELVLLIALYAALSRGLKLPLLRLLVVLGLLHLYLSYARNAELLAMLAPLAIAPLLARQWPALRPDPSPGLGASLSDQAAALALPAGRAAVLVGIACCAAIALGLVRYGGIVPPLSTMPSTAMAYVKQAGIGGRVLNHYNFGGYLIHAGVPTFVDGRGELYGRDFIRRYADTIGLRGGESLEQLLERNRIDWTFMPPDQPANRLLARLPGWRQAYADEAAVIFVRER</sequence>
<name>A0ABS6INN2_9HYPH</name>
<feature type="transmembrane region" description="Helical" evidence="1">
    <location>
        <begin position="340"/>
        <end position="357"/>
    </location>
</feature>
<feature type="transmembrane region" description="Helical" evidence="1">
    <location>
        <begin position="120"/>
        <end position="140"/>
    </location>
</feature>
<evidence type="ECO:0000313" key="3">
    <source>
        <dbReference type="Proteomes" id="UP000727907"/>
    </source>
</evidence>
<organism evidence="2 3">
    <name type="scientific">Reyranella humidisoli</name>
    <dbReference type="NCBI Taxonomy" id="2849149"/>
    <lineage>
        <taxon>Bacteria</taxon>
        <taxon>Pseudomonadati</taxon>
        <taxon>Pseudomonadota</taxon>
        <taxon>Alphaproteobacteria</taxon>
        <taxon>Hyphomicrobiales</taxon>
        <taxon>Reyranellaceae</taxon>
        <taxon>Reyranella</taxon>
    </lineage>
</organism>
<feature type="transmembrane region" description="Helical" evidence="1">
    <location>
        <begin position="152"/>
        <end position="170"/>
    </location>
</feature>